<dbReference type="GO" id="GO:0016567">
    <property type="term" value="P:protein ubiquitination"/>
    <property type="evidence" value="ECO:0007669"/>
    <property type="project" value="TreeGrafter"/>
</dbReference>
<dbReference type="InterPro" id="IPR001841">
    <property type="entry name" value="Znf_RING"/>
</dbReference>
<dbReference type="AlphaFoldDB" id="A0AAV5J564"/>
<evidence type="ECO:0000256" key="9">
    <source>
        <dbReference type="SAM" id="MobiDB-lite"/>
    </source>
</evidence>
<keyword evidence="6" id="KW-0833">Ubl conjugation pathway</keyword>
<gene>
    <name evidence="11" type="ORF">SLEP1_g17556</name>
</gene>
<evidence type="ECO:0000259" key="10">
    <source>
        <dbReference type="PROSITE" id="PS50089"/>
    </source>
</evidence>
<dbReference type="GO" id="GO:0005737">
    <property type="term" value="C:cytoplasm"/>
    <property type="evidence" value="ECO:0007669"/>
    <property type="project" value="TreeGrafter"/>
</dbReference>
<feature type="region of interest" description="Disordered" evidence="9">
    <location>
        <begin position="251"/>
        <end position="284"/>
    </location>
</feature>
<keyword evidence="12" id="KW-1185">Reference proteome</keyword>
<dbReference type="SUPFAM" id="SSF57850">
    <property type="entry name" value="RING/U-box"/>
    <property type="match status" value="1"/>
</dbReference>
<keyword evidence="7" id="KW-0862">Zinc</keyword>
<dbReference type="PROSITE" id="PS50089">
    <property type="entry name" value="ZF_RING_2"/>
    <property type="match status" value="1"/>
</dbReference>
<dbReference type="InterPro" id="IPR013083">
    <property type="entry name" value="Znf_RING/FYVE/PHD"/>
</dbReference>
<dbReference type="PANTHER" id="PTHR15710">
    <property type="entry name" value="E3 UBIQUITIN-PROTEIN LIGASE PRAJA"/>
    <property type="match status" value="1"/>
</dbReference>
<dbReference type="Pfam" id="PF13639">
    <property type="entry name" value="zf-RING_2"/>
    <property type="match status" value="1"/>
</dbReference>
<protein>
    <recommendedName>
        <fullName evidence="2">RING-type E3 ubiquitin transferase</fullName>
        <ecNumber evidence="2">2.3.2.27</ecNumber>
    </recommendedName>
</protein>
<name>A0AAV5J564_9ROSI</name>
<evidence type="ECO:0000256" key="5">
    <source>
        <dbReference type="ARBA" id="ARBA00022771"/>
    </source>
</evidence>
<evidence type="ECO:0000256" key="7">
    <source>
        <dbReference type="ARBA" id="ARBA00022833"/>
    </source>
</evidence>
<organism evidence="11 12">
    <name type="scientific">Rubroshorea leprosula</name>
    <dbReference type="NCBI Taxonomy" id="152421"/>
    <lineage>
        <taxon>Eukaryota</taxon>
        <taxon>Viridiplantae</taxon>
        <taxon>Streptophyta</taxon>
        <taxon>Embryophyta</taxon>
        <taxon>Tracheophyta</taxon>
        <taxon>Spermatophyta</taxon>
        <taxon>Magnoliopsida</taxon>
        <taxon>eudicotyledons</taxon>
        <taxon>Gunneridae</taxon>
        <taxon>Pentapetalae</taxon>
        <taxon>rosids</taxon>
        <taxon>malvids</taxon>
        <taxon>Malvales</taxon>
        <taxon>Dipterocarpaceae</taxon>
        <taxon>Rubroshorea</taxon>
    </lineage>
</organism>
<evidence type="ECO:0000256" key="2">
    <source>
        <dbReference type="ARBA" id="ARBA00012483"/>
    </source>
</evidence>
<evidence type="ECO:0000256" key="1">
    <source>
        <dbReference type="ARBA" id="ARBA00000900"/>
    </source>
</evidence>
<feature type="domain" description="RING-type" evidence="10">
    <location>
        <begin position="204"/>
        <end position="245"/>
    </location>
</feature>
<dbReference type="FunFam" id="3.30.40.10:FF:000127">
    <property type="entry name" value="E3 ubiquitin-protein ligase RNF181"/>
    <property type="match status" value="1"/>
</dbReference>
<dbReference type="GO" id="GO:0008270">
    <property type="term" value="F:zinc ion binding"/>
    <property type="evidence" value="ECO:0007669"/>
    <property type="project" value="UniProtKB-KW"/>
</dbReference>
<reference evidence="11 12" key="1">
    <citation type="journal article" date="2021" name="Commun. Biol.">
        <title>The genome of Shorea leprosula (Dipterocarpaceae) highlights the ecological relevance of drought in aseasonal tropical rainforests.</title>
        <authorList>
            <person name="Ng K.K.S."/>
            <person name="Kobayashi M.J."/>
            <person name="Fawcett J.A."/>
            <person name="Hatakeyama M."/>
            <person name="Paape T."/>
            <person name="Ng C.H."/>
            <person name="Ang C.C."/>
            <person name="Tnah L.H."/>
            <person name="Lee C.T."/>
            <person name="Nishiyama T."/>
            <person name="Sese J."/>
            <person name="O'Brien M.J."/>
            <person name="Copetti D."/>
            <person name="Mohd Noor M.I."/>
            <person name="Ong R.C."/>
            <person name="Putra M."/>
            <person name="Sireger I.Z."/>
            <person name="Indrioko S."/>
            <person name="Kosugi Y."/>
            <person name="Izuno A."/>
            <person name="Isagi Y."/>
            <person name="Lee S.L."/>
            <person name="Shimizu K.K."/>
        </authorList>
    </citation>
    <scope>NUCLEOTIDE SEQUENCE [LARGE SCALE GENOMIC DNA]</scope>
    <source>
        <strain evidence="11">214</strain>
    </source>
</reference>
<evidence type="ECO:0000256" key="4">
    <source>
        <dbReference type="ARBA" id="ARBA00022723"/>
    </source>
</evidence>
<evidence type="ECO:0000256" key="8">
    <source>
        <dbReference type="PROSITE-ProRule" id="PRU00175"/>
    </source>
</evidence>
<feature type="compositionally biased region" description="Polar residues" evidence="9">
    <location>
        <begin position="271"/>
        <end position="284"/>
    </location>
</feature>
<keyword evidence="5 8" id="KW-0863">Zinc-finger</keyword>
<dbReference type="PANTHER" id="PTHR15710:SF22">
    <property type="entry name" value="RING-TYPE E3 UBIQUITIN TRANSFERASE"/>
    <property type="match status" value="1"/>
</dbReference>
<comment type="caution">
    <text evidence="11">The sequence shown here is derived from an EMBL/GenBank/DDBJ whole genome shotgun (WGS) entry which is preliminary data.</text>
</comment>
<dbReference type="Gene3D" id="3.30.40.10">
    <property type="entry name" value="Zinc/RING finger domain, C3HC4 (zinc finger)"/>
    <property type="match status" value="1"/>
</dbReference>
<accession>A0AAV5J564</accession>
<dbReference type="EC" id="2.3.2.27" evidence="2"/>
<sequence>MGDAIAGRYWRHTCARMVNPSIEADINCPFCGNGCVEEMSSTRYPNNNSSGPDFVGSEITLSLWAPVRLALMGGLTSSGLHTSAPEQEKKRISFNTRALQDMRSSSASESGHSDIGRRGSLILLDPFNEEALIVQGSIGSNQGQIPSNRVTISLADYFIGPGLDFLLHHLAENDANRYGTPPEQKEAVEAMPIVNIEENTQCRCSICLEDFEIGSEEREMPCKHKFHHACMVPWLELHSSCPVRQFQLPSNDSKIEANGGRNNEERERGKSSGSKQQQNWSCRR</sequence>
<proteinExistence type="predicted"/>
<keyword evidence="4" id="KW-0479">Metal-binding</keyword>
<comment type="catalytic activity">
    <reaction evidence="1">
        <text>S-ubiquitinyl-[E2 ubiquitin-conjugating enzyme]-L-cysteine + [acceptor protein]-L-lysine = [E2 ubiquitin-conjugating enzyme]-L-cysteine + N(6)-ubiquitinyl-[acceptor protein]-L-lysine.</text>
        <dbReference type="EC" id="2.3.2.27"/>
    </reaction>
</comment>
<dbReference type="Proteomes" id="UP001054252">
    <property type="component" value="Unassembled WGS sequence"/>
</dbReference>
<evidence type="ECO:0000313" key="12">
    <source>
        <dbReference type="Proteomes" id="UP001054252"/>
    </source>
</evidence>
<dbReference type="EMBL" id="BPVZ01000023">
    <property type="protein sequence ID" value="GKV05559.1"/>
    <property type="molecule type" value="Genomic_DNA"/>
</dbReference>
<dbReference type="GO" id="GO:0061630">
    <property type="term" value="F:ubiquitin protein ligase activity"/>
    <property type="evidence" value="ECO:0007669"/>
    <property type="project" value="UniProtKB-EC"/>
</dbReference>
<keyword evidence="3" id="KW-0808">Transferase</keyword>
<evidence type="ECO:0000256" key="3">
    <source>
        <dbReference type="ARBA" id="ARBA00022679"/>
    </source>
</evidence>
<evidence type="ECO:0000256" key="6">
    <source>
        <dbReference type="ARBA" id="ARBA00022786"/>
    </source>
</evidence>
<evidence type="ECO:0000313" key="11">
    <source>
        <dbReference type="EMBL" id="GKV05559.1"/>
    </source>
</evidence>